<proteinExistence type="predicted"/>
<evidence type="ECO:0000256" key="4">
    <source>
        <dbReference type="ARBA" id="ARBA00022792"/>
    </source>
</evidence>
<dbReference type="GeneID" id="27309950"/>
<sequence>MENSNQDFQTFSFRGTSTSRDAPNPLRPYYIPPSIGFPPESQNGTGSGPRPSSAGRSSFPAAARELFNDIDYESYIPDRSRHGDGNGIADMTKRLVDQAIWNYTSVFLAQPFEVAKIVLQCHLADSTAGTKERGQPHVSTPSAGSSGTGRNGYAQPEQGYFDSEEDESDSDLPSYFTPTAPYETPSSPSSRRRRKPPSRSLSATPTPSTHSNAASSSSRLYTLELRRNDSIMEVISQLWSKEGAWGIWKGTNSTFVYNVLLRTIETWTRSFLSAMLDLPDATLLAMGSPAGTISILDSPNPVASIAVAVGAAGVAGLLLSPIDIVRTRLILTPVTSTPRALLPSLRALPSLLVPPTLAPITFLTNALPTFLSTSGPLFFRAFFHIDPVNTPATSSFTAFMLSLAELFTKLPLETVLRRGHVAYLSAASTRERMNTLPSHRQQLSEGAPEMKTIVPVGPYRGIMGSMWFIVREEGQRVPVSQQVAAGLGNARQRLPPRRGQGVHGLWRGWRVGFWGLVGMWCAGAVGGGSGDAF</sequence>
<keyword evidence="4" id="KW-0496">Mitochondrion</keyword>
<accession>A0A0D2B779</accession>
<dbReference type="SUPFAM" id="SSF103506">
    <property type="entry name" value="Mitochondrial carrier"/>
    <property type="match status" value="1"/>
</dbReference>
<keyword evidence="4" id="KW-0999">Mitochondrion inner membrane</keyword>
<dbReference type="VEuPathDB" id="FungiDB:PV09_01977"/>
<organism evidence="8 9">
    <name type="scientific">Verruconis gallopava</name>
    <dbReference type="NCBI Taxonomy" id="253628"/>
    <lineage>
        <taxon>Eukaryota</taxon>
        <taxon>Fungi</taxon>
        <taxon>Dikarya</taxon>
        <taxon>Ascomycota</taxon>
        <taxon>Pezizomycotina</taxon>
        <taxon>Dothideomycetes</taxon>
        <taxon>Pleosporomycetidae</taxon>
        <taxon>Venturiales</taxon>
        <taxon>Sympoventuriaceae</taxon>
        <taxon>Verruconis</taxon>
    </lineage>
</organism>
<dbReference type="GO" id="GO:0031966">
    <property type="term" value="C:mitochondrial membrane"/>
    <property type="evidence" value="ECO:0007669"/>
    <property type="project" value="UniProtKB-SubCell"/>
</dbReference>
<name>A0A0D2B779_9PEZI</name>
<feature type="region of interest" description="Disordered" evidence="7">
    <location>
        <begin position="1"/>
        <end position="58"/>
    </location>
</feature>
<feature type="compositionally biased region" description="Low complexity" evidence="7">
    <location>
        <begin position="48"/>
        <end position="58"/>
    </location>
</feature>
<evidence type="ECO:0000256" key="7">
    <source>
        <dbReference type="SAM" id="MobiDB-lite"/>
    </source>
</evidence>
<dbReference type="FunCoup" id="A0A0D2B779">
    <property type="interactions" value="19"/>
</dbReference>
<feature type="compositionally biased region" description="Polar residues" evidence="7">
    <location>
        <begin position="1"/>
        <end position="21"/>
    </location>
</feature>
<keyword evidence="9" id="KW-1185">Reference proteome</keyword>
<keyword evidence="3" id="KW-0677">Repeat</keyword>
<evidence type="ECO:0000256" key="1">
    <source>
        <dbReference type="ARBA" id="ARBA00004325"/>
    </source>
</evidence>
<feature type="compositionally biased region" description="Low complexity" evidence="7">
    <location>
        <begin position="198"/>
        <end position="217"/>
    </location>
</feature>
<evidence type="ECO:0000313" key="8">
    <source>
        <dbReference type="EMBL" id="KIW07094.1"/>
    </source>
</evidence>
<evidence type="ECO:0000256" key="2">
    <source>
        <dbReference type="ARBA" id="ARBA00022692"/>
    </source>
</evidence>
<evidence type="ECO:0000256" key="3">
    <source>
        <dbReference type="ARBA" id="ARBA00022737"/>
    </source>
</evidence>
<evidence type="ECO:0000313" key="9">
    <source>
        <dbReference type="Proteomes" id="UP000053259"/>
    </source>
</evidence>
<dbReference type="AlphaFoldDB" id="A0A0D2B779"/>
<dbReference type="STRING" id="253628.A0A0D2B779"/>
<reference evidence="8 9" key="1">
    <citation type="submission" date="2015-01" db="EMBL/GenBank/DDBJ databases">
        <title>The Genome Sequence of Ochroconis gallopava CBS43764.</title>
        <authorList>
            <consortium name="The Broad Institute Genomics Platform"/>
            <person name="Cuomo C."/>
            <person name="de Hoog S."/>
            <person name="Gorbushina A."/>
            <person name="Stielow B."/>
            <person name="Teixiera M."/>
            <person name="Abouelleil A."/>
            <person name="Chapman S.B."/>
            <person name="Priest M."/>
            <person name="Young S.K."/>
            <person name="Wortman J."/>
            <person name="Nusbaum C."/>
            <person name="Birren B."/>
        </authorList>
    </citation>
    <scope>NUCLEOTIDE SEQUENCE [LARGE SCALE GENOMIC DNA]</scope>
    <source>
        <strain evidence="8 9">CBS 43764</strain>
    </source>
</reference>
<dbReference type="HOGENOM" id="CLU_029376_1_0_1"/>
<dbReference type="Gene3D" id="1.50.40.10">
    <property type="entry name" value="Mitochondrial carrier domain"/>
    <property type="match status" value="1"/>
</dbReference>
<dbReference type="RefSeq" id="XP_016216963.1">
    <property type="nucleotide sequence ID" value="XM_016354947.1"/>
</dbReference>
<comment type="subcellular location">
    <subcellularLocation>
        <location evidence="1">Mitochondrion membrane</location>
    </subcellularLocation>
</comment>
<gene>
    <name evidence="8" type="ORF">PV09_01977</name>
</gene>
<dbReference type="PANTHER" id="PTHR24089">
    <property type="entry name" value="SOLUTE CARRIER FAMILY 25"/>
    <property type="match status" value="1"/>
</dbReference>
<evidence type="ECO:0000256" key="6">
    <source>
        <dbReference type="ARBA" id="ARBA00023136"/>
    </source>
</evidence>
<keyword evidence="6" id="KW-0472">Membrane</keyword>
<dbReference type="EMBL" id="KN847533">
    <property type="protein sequence ID" value="KIW07094.1"/>
    <property type="molecule type" value="Genomic_DNA"/>
</dbReference>
<evidence type="ECO:0000256" key="5">
    <source>
        <dbReference type="ARBA" id="ARBA00022989"/>
    </source>
</evidence>
<dbReference type="Proteomes" id="UP000053259">
    <property type="component" value="Unassembled WGS sequence"/>
</dbReference>
<protein>
    <submittedName>
        <fullName evidence="8">Uncharacterized protein</fullName>
    </submittedName>
</protein>
<dbReference type="InParanoid" id="A0A0D2B779"/>
<dbReference type="InterPro" id="IPR023395">
    <property type="entry name" value="MCP_dom_sf"/>
</dbReference>
<keyword evidence="2" id="KW-0812">Transmembrane</keyword>
<dbReference type="OrthoDB" id="77989at2759"/>
<keyword evidence="5" id="KW-1133">Transmembrane helix</keyword>
<feature type="region of interest" description="Disordered" evidence="7">
    <location>
        <begin position="128"/>
        <end position="217"/>
    </location>
</feature>